<gene>
    <name evidence="1" type="ORF">C666_01065</name>
</gene>
<dbReference type="SUPFAM" id="SSF88723">
    <property type="entry name" value="PIN domain-like"/>
    <property type="match status" value="1"/>
</dbReference>
<dbReference type="EMBL" id="AMXE01000002">
    <property type="protein sequence ID" value="ENO90451.1"/>
    <property type="molecule type" value="Genomic_DNA"/>
</dbReference>
<evidence type="ECO:0000313" key="2">
    <source>
        <dbReference type="Proteomes" id="UP000013232"/>
    </source>
</evidence>
<sequence length="42" mass="4505">MVMNDSMIAAISLEHGFAFVTGNTRDFESSGVGLIDPWAYGP</sequence>
<comment type="caution">
    <text evidence="1">The sequence shown here is derived from an EMBL/GenBank/DDBJ whole genome shotgun (WGS) entry which is preliminary data.</text>
</comment>
<reference evidence="1 2" key="1">
    <citation type="submission" date="2012-09" db="EMBL/GenBank/DDBJ databases">
        <title>Draft Genome Sequences of 6 Strains from Genus Thauera.</title>
        <authorList>
            <person name="Liu B."/>
            <person name="Shapleigh J.P."/>
            <person name="Frostegard A.H."/>
        </authorList>
    </citation>
    <scope>NUCLEOTIDE SEQUENCE [LARGE SCALE GENOMIC DNA]</scope>
    <source>
        <strain evidence="2">47Lol / DSM 12138</strain>
    </source>
</reference>
<dbReference type="Gene3D" id="3.40.50.1010">
    <property type="entry name" value="5'-nuclease"/>
    <property type="match status" value="1"/>
</dbReference>
<name>N6Y867_THAL4</name>
<dbReference type="InterPro" id="IPR029060">
    <property type="entry name" value="PIN-like_dom_sf"/>
</dbReference>
<proteinExistence type="predicted"/>
<protein>
    <submittedName>
        <fullName evidence="1">PilT protein domain-containing protein</fullName>
    </submittedName>
</protein>
<keyword evidence="2" id="KW-1185">Reference proteome</keyword>
<organism evidence="1 2">
    <name type="scientific">Thauera linaloolentis (strain DSM 12138 / JCM 21573 / CCUG 41526 / CIP 105981 / IAM 15112 / NBRC 102519 / 47Lol)</name>
    <dbReference type="NCBI Taxonomy" id="1123367"/>
    <lineage>
        <taxon>Bacteria</taxon>
        <taxon>Pseudomonadati</taxon>
        <taxon>Pseudomonadota</taxon>
        <taxon>Betaproteobacteria</taxon>
        <taxon>Rhodocyclales</taxon>
        <taxon>Zoogloeaceae</taxon>
        <taxon>Thauera</taxon>
    </lineage>
</organism>
<dbReference type="Proteomes" id="UP000013232">
    <property type="component" value="Unassembled WGS sequence"/>
</dbReference>
<accession>N6Y867</accession>
<evidence type="ECO:0000313" key="1">
    <source>
        <dbReference type="EMBL" id="ENO90451.1"/>
    </source>
</evidence>
<dbReference type="AlphaFoldDB" id="N6Y867"/>